<dbReference type="AlphaFoldDB" id="A0A8J7WJ77"/>
<evidence type="ECO:0000313" key="2">
    <source>
        <dbReference type="Proteomes" id="UP000681356"/>
    </source>
</evidence>
<sequence>MPKDLFHVAPAATFLVANCTALDNAALLLGGPAAQKRLRKLVDELTTAPMLTRRHHRELDALEDLLSLRHVHDEDRIEAARFAAIDPCDPVVEDICMLLDGLQEARKQEIWLV</sequence>
<dbReference type="EMBL" id="JAGTUU010000009">
    <property type="protein sequence ID" value="MBS0126293.1"/>
    <property type="molecule type" value="Genomic_DNA"/>
</dbReference>
<dbReference type="Proteomes" id="UP000681356">
    <property type="component" value="Unassembled WGS sequence"/>
</dbReference>
<gene>
    <name evidence="1" type="ORF">KB874_19605</name>
</gene>
<organism evidence="1 2">
    <name type="scientific">Thetidibacter halocola</name>
    <dbReference type="NCBI Taxonomy" id="2827239"/>
    <lineage>
        <taxon>Bacteria</taxon>
        <taxon>Pseudomonadati</taxon>
        <taxon>Pseudomonadota</taxon>
        <taxon>Alphaproteobacteria</taxon>
        <taxon>Rhodobacterales</taxon>
        <taxon>Roseobacteraceae</taxon>
        <taxon>Thetidibacter</taxon>
    </lineage>
</organism>
<evidence type="ECO:0000313" key="1">
    <source>
        <dbReference type="EMBL" id="MBS0126293.1"/>
    </source>
</evidence>
<reference evidence="1" key="1">
    <citation type="submission" date="2021-04" db="EMBL/GenBank/DDBJ databases">
        <authorList>
            <person name="Yoon J."/>
        </authorList>
    </citation>
    <scope>NUCLEOTIDE SEQUENCE</scope>
    <source>
        <strain evidence="1">KMU-90</strain>
    </source>
</reference>
<name>A0A8J7WJ77_9RHOB</name>
<accession>A0A8J7WJ77</accession>
<protein>
    <submittedName>
        <fullName evidence="1">Uncharacterized protein</fullName>
    </submittedName>
</protein>
<proteinExistence type="predicted"/>
<keyword evidence="2" id="KW-1185">Reference proteome</keyword>
<dbReference type="RefSeq" id="WP_212538261.1">
    <property type="nucleotide sequence ID" value="NZ_JAGTUU010000009.1"/>
</dbReference>
<comment type="caution">
    <text evidence="1">The sequence shown here is derived from an EMBL/GenBank/DDBJ whole genome shotgun (WGS) entry which is preliminary data.</text>
</comment>